<comment type="caution">
    <text evidence="1">The sequence shown here is derived from an EMBL/GenBank/DDBJ whole genome shotgun (WGS) entry which is preliminary data.</text>
</comment>
<protein>
    <submittedName>
        <fullName evidence="1">Uncharacterized protein</fullName>
    </submittedName>
</protein>
<evidence type="ECO:0000313" key="1">
    <source>
        <dbReference type="EMBL" id="KAF6750399.1"/>
    </source>
</evidence>
<keyword evidence="2" id="KW-1185">Reference proteome</keyword>
<sequence>MTYMEVMQVEWCFVSLAGISALASVTVTKQRVYNLGYVLHRLDPLMPAVRCASVQSSSSPVVNALGHFAVCVCSR</sequence>
<gene>
    <name evidence="1" type="ORF">DFP72DRAFT_911039</name>
</gene>
<proteinExistence type="predicted"/>
<name>A0A8H6HNR1_9AGAR</name>
<reference evidence="1 2" key="1">
    <citation type="submission" date="2020-07" db="EMBL/GenBank/DDBJ databases">
        <title>Comparative genomics of pyrophilous fungi reveals a link between fire events and developmental genes.</title>
        <authorList>
            <consortium name="DOE Joint Genome Institute"/>
            <person name="Steindorff A.S."/>
            <person name="Carver A."/>
            <person name="Calhoun S."/>
            <person name="Stillman K."/>
            <person name="Liu H."/>
            <person name="Lipzen A."/>
            <person name="Pangilinan J."/>
            <person name="Labutti K."/>
            <person name="Bruns T.D."/>
            <person name="Grigoriev I.V."/>
        </authorList>
    </citation>
    <scope>NUCLEOTIDE SEQUENCE [LARGE SCALE GENOMIC DNA]</scope>
    <source>
        <strain evidence="1 2">CBS 144469</strain>
    </source>
</reference>
<dbReference type="Proteomes" id="UP000521943">
    <property type="component" value="Unassembled WGS sequence"/>
</dbReference>
<organism evidence="1 2">
    <name type="scientific">Ephemerocybe angulata</name>
    <dbReference type="NCBI Taxonomy" id="980116"/>
    <lineage>
        <taxon>Eukaryota</taxon>
        <taxon>Fungi</taxon>
        <taxon>Dikarya</taxon>
        <taxon>Basidiomycota</taxon>
        <taxon>Agaricomycotina</taxon>
        <taxon>Agaricomycetes</taxon>
        <taxon>Agaricomycetidae</taxon>
        <taxon>Agaricales</taxon>
        <taxon>Agaricineae</taxon>
        <taxon>Psathyrellaceae</taxon>
        <taxon>Ephemerocybe</taxon>
    </lineage>
</organism>
<dbReference type="AlphaFoldDB" id="A0A8H6HNR1"/>
<dbReference type="EMBL" id="JACGCI010000057">
    <property type="protein sequence ID" value="KAF6750399.1"/>
    <property type="molecule type" value="Genomic_DNA"/>
</dbReference>
<accession>A0A8H6HNR1</accession>
<evidence type="ECO:0000313" key="2">
    <source>
        <dbReference type="Proteomes" id="UP000521943"/>
    </source>
</evidence>